<gene>
    <name evidence="1" type="ORF">EZS28_038828</name>
</gene>
<dbReference type="AlphaFoldDB" id="A0A5J4U5R4"/>
<proteinExistence type="predicted"/>
<evidence type="ECO:0000313" key="2">
    <source>
        <dbReference type="Proteomes" id="UP000324800"/>
    </source>
</evidence>
<comment type="caution">
    <text evidence="1">The sequence shown here is derived from an EMBL/GenBank/DDBJ whole genome shotgun (WGS) entry which is preliminary data.</text>
</comment>
<name>A0A5J4U5R4_9EUKA</name>
<dbReference type="Proteomes" id="UP000324800">
    <property type="component" value="Unassembled WGS sequence"/>
</dbReference>
<evidence type="ECO:0000313" key="1">
    <source>
        <dbReference type="EMBL" id="KAA6365648.1"/>
    </source>
</evidence>
<reference evidence="1 2" key="1">
    <citation type="submission" date="2019-03" db="EMBL/GenBank/DDBJ databases">
        <title>Single cell metagenomics reveals metabolic interactions within the superorganism composed of flagellate Streblomastix strix and complex community of Bacteroidetes bacteria on its surface.</title>
        <authorList>
            <person name="Treitli S.C."/>
            <person name="Kolisko M."/>
            <person name="Husnik F."/>
            <person name="Keeling P."/>
            <person name="Hampl V."/>
        </authorList>
    </citation>
    <scope>NUCLEOTIDE SEQUENCE [LARGE SCALE GENOMIC DNA]</scope>
    <source>
        <strain evidence="1">ST1C</strain>
    </source>
</reference>
<organism evidence="1 2">
    <name type="scientific">Streblomastix strix</name>
    <dbReference type="NCBI Taxonomy" id="222440"/>
    <lineage>
        <taxon>Eukaryota</taxon>
        <taxon>Metamonada</taxon>
        <taxon>Preaxostyla</taxon>
        <taxon>Oxymonadida</taxon>
        <taxon>Streblomastigidae</taxon>
        <taxon>Streblomastix</taxon>
    </lineage>
</organism>
<sequence>MNQEESQLMEQMTMETMTNLSTQLNPSISLPETIDIERLTARCNYRPLSSEKRIRKSISKEYPPPLHLAIQTDQNFTEQMVAGRSFKLQSTKMDIQPSGN</sequence>
<accession>A0A5J4U5R4</accession>
<dbReference type="EMBL" id="SNRW01020248">
    <property type="protein sequence ID" value="KAA6365648.1"/>
    <property type="molecule type" value="Genomic_DNA"/>
</dbReference>
<protein>
    <submittedName>
        <fullName evidence="1">Uncharacterized protein</fullName>
    </submittedName>
</protein>